<reference evidence="2" key="1">
    <citation type="submission" date="2023-05" db="EMBL/GenBank/DDBJ databases">
        <title>Nepenthes gracilis genome sequencing.</title>
        <authorList>
            <person name="Fukushima K."/>
        </authorList>
    </citation>
    <scope>NUCLEOTIDE SEQUENCE</scope>
    <source>
        <strain evidence="2">SING2019-196</strain>
    </source>
</reference>
<evidence type="ECO:0000313" key="2">
    <source>
        <dbReference type="EMBL" id="GMH14926.1"/>
    </source>
</evidence>
<evidence type="ECO:0000313" key="3">
    <source>
        <dbReference type="Proteomes" id="UP001279734"/>
    </source>
</evidence>
<organism evidence="2 3">
    <name type="scientific">Nepenthes gracilis</name>
    <name type="common">Slender pitcher plant</name>
    <dbReference type="NCBI Taxonomy" id="150966"/>
    <lineage>
        <taxon>Eukaryota</taxon>
        <taxon>Viridiplantae</taxon>
        <taxon>Streptophyta</taxon>
        <taxon>Embryophyta</taxon>
        <taxon>Tracheophyta</taxon>
        <taxon>Spermatophyta</taxon>
        <taxon>Magnoliopsida</taxon>
        <taxon>eudicotyledons</taxon>
        <taxon>Gunneridae</taxon>
        <taxon>Pentapetalae</taxon>
        <taxon>Caryophyllales</taxon>
        <taxon>Nepenthaceae</taxon>
        <taxon>Nepenthes</taxon>
    </lineage>
</organism>
<name>A0AAD3XSN1_NEPGR</name>
<feature type="compositionally biased region" description="Basic and acidic residues" evidence="1">
    <location>
        <begin position="1"/>
        <end position="26"/>
    </location>
</feature>
<feature type="region of interest" description="Disordered" evidence="1">
    <location>
        <begin position="1"/>
        <end position="36"/>
    </location>
</feature>
<evidence type="ECO:0000256" key="1">
    <source>
        <dbReference type="SAM" id="MobiDB-lite"/>
    </source>
</evidence>
<dbReference type="Proteomes" id="UP001279734">
    <property type="component" value="Unassembled WGS sequence"/>
</dbReference>
<protein>
    <submittedName>
        <fullName evidence="2">Uncharacterized protein</fullName>
    </submittedName>
</protein>
<comment type="caution">
    <text evidence="2">The sequence shown here is derived from an EMBL/GenBank/DDBJ whole genome shotgun (WGS) entry which is preliminary data.</text>
</comment>
<sequence>MHRLRPISENHKEGCPSSGHKAETKTTTESQFANCEPQHSWDRRALNLEKKFANAEQKESEESLILGDKEAFGRIFFFRGLGNLWLNKIREHMEIEYVNVLENTAVQL</sequence>
<accession>A0AAD3XSN1</accession>
<gene>
    <name evidence="2" type="ORF">Nepgr_016767</name>
</gene>
<dbReference type="EMBL" id="BSYO01000014">
    <property type="protein sequence ID" value="GMH14926.1"/>
    <property type="molecule type" value="Genomic_DNA"/>
</dbReference>
<keyword evidence="3" id="KW-1185">Reference proteome</keyword>
<proteinExistence type="predicted"/>
<dbReference type="AlphaFoldDB" id="A0AAD3XSN1"/>